<feature type="repeat" description="Pumilio" evidence="2">
    <location>
        <begin position="698"/>
        <end position="733"/>
    </location>
</feature>
<keyword evidence="1" id="KW-0677">Repeat</keyword>
<feature type="coiled-coil region" evidence="3">
    <location>
        <begin position="59"/>
        <end position="100"/>
    </location>
</feature>
<dbReference type="SMART" id="SM00025">
    <property type="entry name" value="Pumilio"/>
    <property type="match status" value="3"/>
</dbReference>
<dbReference type="EMBL" id="JABANO010022861">
    <property type="protein sequence ID" value="KAF4724474.1"/>
    <property type="molecule type" value="Genomic_DNA"/>
</dbReference>
<dbReference type="InterPro" id="IPR016024">
    <property type="entry name" value="ARM-type_fold"/>
</dbReference>
<feature type="repeat" description="Pumilio" evidence="2">
    <location>
        <begin position="650"/>
        <end position="693"/>
    </location>
</feature>
<dbReference type="GO" id="GO:0003729">
    <property type="term" value="F:mRNA binding"/>
    <property type="evidence" value="ECO:0007669"/>
    <property type="project" value="TreeGrafter"/>
</dbReference>
<feature type="domain" description="PUM-HD" evidence="5">
    <location>
        <begin position="627"/>
        <end position="787"/>
    </location>
</feature>
<evidence type="ECO:0000256" key="3">
    <source>
        <dbReference type="SAM" id="Coils"/>
    </source>
</evidence>
<dbReference type="GO" id="GO:0010608">
    <property type="term" value="P:post-transcriptional regulation of gene expression"/>
    <property type="evidence" value="ECO:0007669"/>
    <property type="project" value="TreeGrafter"/>
</dbReference>
<dbReference type="Proteomes" id="UP000553632">
    <property type="component" value="Unassembled WGS sequence"/>
</dbReference>
<keyword evidence="3" id="KW-0175">Coiled coil</keyword>
<proteinExistence type="predicted"/>
<organism evidence="6 7">
    <name type="scientific">Perkinsus olseni</name>
    <name type="common">Perkinsus atlanticus</name>
    <dbReference type="NCBI Taxonomy" id="32597"/>
    <lineage>
        <taxon>Eukaryota</taxon>
        <taxon>Sar</taxon>
        <taxon>Alveolata</taxon>
        <taxon>Perkinsozoa</taxon>
        <taxon>Perkinsea</taxon>
        <taxon>Perkinsida</taxon>
        <taxon>Perkinsidae</taxon>
        <taxon>Perkinsus</taxon>
    </lineage>
</organism>
<evidence type="ECO:0000256" key="1">
    <source>
        <dbReference type="ARBA" id="ARBA00022737"/>
    </source>
</evidence>
<name>A0A7J6RUN9_PEROL</name>
<evidence type="ECO:0000313" key="7">
    <source>
        <dbReference type="Proteomes" id="UP000553632"/>
    </source>
</evidence>
<evidence type="ECO:0000256" key="2">
    <source>
        <dbReference type="PROSITE-ProRule" id="PRU00317"/>
    </source>
</evidence>
<dbReference type="SUPFAM" id="SSF48371">
    <property type="entry name" value="ARM repeat"/>
    <property type="match status" value="1"/>
</dbReference>
<feature type="compositionally biased region" description="Polar residues" evidence="4">
    <location>
        <begin position="536"/>
        <end position="545"/>
    </location>
</feature>
<protein>
    <submittedName>
        <fullName evidence="6">Pumilio domain member 4</fullName>
    </submittedName>
</protein>
<gene>
    <name evidence="6" type="primary">PUF4_4</name>
    <name evidence="6" type="ORF">FOZ63_006275</name>
</gene>
<dbReference type="AlphaFoldDB" id="A0A7J6RUN9"/>
<dbReference type="Pfam" id="PF00806">
    <property type="entry name" value="PUF"/>
    <property type="match status" value="3"/>
</dbReference>
<dbReference type="OMA" id="RYNAGEW"/>
<dbReference type="InterPro" id="IPR001313">
    <property type="entry name" value="Pumilio_RNA-bd_rpt"/>
</dbReference>
<dbReference type="PANTHER" id="PTHR12537:SF13">
    <property type="entry name" value="PUMILIO HOMOLOGY DOMAIN FAMILY MEMBER 4"/>
    <property type="match status" value="1"/>
</dbReference>
<feature type="region of interest" description="Disordered" evidence="4">
    <location>
        <begin position="293"/>
        <end position="317"/>
    </location>
</feature>
<dbReference type="InterPro" id="IPR033133">
    <property type="entry name" value="PUM-HD"/>
</dbReference>
<keyword evidence="7" id="KW-1185">Reference proteome</keyword>
<dbReference type="GO" id="GO:0005737">
    <property type="term" value="C:cytoplasm"/>
    <property type="evidence" value="ECO:0007669"/>
    <property type="project" value="TreeGrafter"/>
</dbReference>
<dbReference type="Gene3D" id="1.25.10.10">
    <property type="entry name" value="Leucine-rich Repeat Variant"/>
    <property type="match status" value="1"/>
</dbReference>
<feature type="compositionally biased region" description="Low complexity" evidence="4">
    <location>
        <begin position="522"/>
        <end position="535"/>
    </location>
</feature>
<feature type="repeat" description="Pumilio" evidence="2">
    <location>
        <begin position="734"/>
        <end position="769"/>
    </location>
</feature>
<feature type="compositionally biased region" description="Polar residues" evidence="4">
    <location>
        <begin position="604"/>
        <end position="626"/>
    </location>
</feature>
<evidence type="ECO:0000259" key="5">
    <source>
        <dbReference type="PROSITE" id="PS50303"/>
    </source>
</evidence>
<dbReference type="InterPro" id="IPR011989">
    <property type="entry name" value="ARM-like"/>
</dbReference>
<sequence length="787" mass="83751">MSAASRDTEAALTAEEAATLQAKLREAGKNCKVFQQKVDALFESVVNYRKRRDMAIEEVAIKKDQLSKTEEAIARLNRQMKTLESDKAHREALATNLERQLGLVNSQFRYLVGGMRESTRRATGGLKATTSKFTSAALASERGYDCGVGSTFSLQRNAGITKSATNLLQFNQGWSMNPPKEGKYLAERCSLIQGLRGVMEEMTAKGTLTGAEADTLVGIAFEELLAEFDDTPTAERRIVVRNGMIGMYRYNAGEWELTFSYPDFSLQDARSNAICPLGGPSIGLIGTGEPIIKGRRKNKGRGGPQRSGWGVAGDDDDDEWSTVTSVVNGECDVLHQDSGARVRVLATDLSGLQASIWTPKASDRPVRTPGAGGSLTRTSDGEQRDSGSTAPPGIMPGMASGSSFRVGGGAVGDGGPVFISSPGSTVTAPSNSGVGSPFKEGLLLLERRLLVPSVQGVGLLVHLPPPVVGGAALGADIQCSCMFRHIASSPVMSSLSSPLANTTSDQARLGYTTPQLNRVLVSASSRGGPQSSSPSMVQNDGTSGTPRDIFRGSHAHSAYHSRPPASSSSRMYSQMLAADEVSTPQGHRSSSGSSPWPSIPLRHGSSNTGYAASDAASQRTSTTPCSATGGKLKGGGASHNHNTPSVTLDEIQDKILEMAMDRSGSRVLQKLISDTSASAADGGSHEELEKLIDAIIHEIQPVLSRIMCDTYANYMCQQLFQVSSAEQRIALLRNVLENIVYISQDRRGTHSLQALIACMQTPQEHALLAETLHDNVNKMALDVHATH</sequence>
<feature type="region of interest" description="Disordered" evidence="4">
    <location>
        <begin position="360"/>
        <end position="406"/>
    </location>
</feature>
<dbReference type="PROSITE" id="PS50302">
    <property type="entry name" value="PUM"/>
    <property type="match status" value="3"/>
</dbReference>
<feature type="region of interest" description="Disordered" evidence="4">
    <location>
        <begin position="522"/>
        <end position="645"/>
    </location>
</feature>
<reference evidence="6 7" key="1">
    <citation type="submission" date="2020-04" db="EMBL/GenBank/DDBJ databases">
        <title>Perkinsus olseni comparative genomics.</title>
        <authorList>
            <person name="Bogema D.R."/>
        </authorList>
    </citation>
    <scope>NUCLEOTIDE SEQUENCE [LARGE SCALE GENOMIC DNA]</scope>
    <source>
        <strain evidence="6 7">ATCC PRA-207</strain>
    </source>
</reference>
<accession>A0A7J6RUN9</accession>
<evidence type="ECO:0000313" key="6">
    <source>
        <dbReference type="EMBL" id="KAF4724474.1"/>
    </source>
</evidence>
<comment type="caution">
    <text evidence="6">The sequence shown here is derived from an EMBL/GenBank/DDBJ whole genome shotgun (WGS) entry which is preliminary data.</text>
</comment>
<feature type="non-terminal residue" evidence="6">
    <location>
        <position position="787"/>
    </location>
</feature>
<dbReference type="PANTHER" id="PTHR12537">
    <property type="entry name" value="RNA BINDING PROTEIN PUMILIO-RELATED"/>
    <property type="match status" value="1"/>
</dbReference>
<dbReference type="PROSITE" id="PS50303">
    <property type="entry name" value="PUM_HD"/>
    <property type="match status" value="1"/>
</dbReference>
<evidence type="ECO:0000256" key="4">
    <source>
        <dbReference type="SAM" id="MobiDB-lite"/>
    </source>
</evidence>
<feature type="compositionally biased region" description="Low complexity" evidence="4">
    <location>
        <begin position="582"/>
        <end position="600"/>
    </location>
</feature>